<dbReference type="SMART" id="SM00644">
    <property type="entry name" value="Ami_2"/>
    <property type="match status" value="1"/>
</dbReference>
<keyword evidence="9" id="KW-1185">Reference proteome</keyword>
<evidence type="ECO:0000313" key="9">
    <source>
        <dbReference type="Proteomes" id="UP000293719"/>
    </source>
</evidence>
<evidence type="ECO:0000256" key="6">
    <source>
        <dbReference type="SAM" id="MobiDB-lite"/>
    </source>
</evidence>
<comment type="catalytic activity">
    <reaction evidence="1">
        <text>Hydrolyzes the link between N-acetylmuramoyl residues and L-amino acid residues in certain cell-wall glycopeptides.</text>
        <dbReference type="EC" id="3.5.1.28"/>
    </reaction>
</comment>
<dbReference type="AlphaFoldDB" id="A0A4P6V5V2"/>
<keyword evidence="4" id="KW-0378">Hydrolase</keyword>
<dbReference type="InterPro" id="IPR002477">
    <property type="entry name" value="Peptidoglycan-bd-like"/>
</dbReference>
<dbReference type="Pfam" id="PF01510">
    <property type="entry name" value="Amidase_2"/>
    <property type="match status" value="1"/>
</dbReference>
<protein>
    <recommendedName>
        <fullName evidence="3">N-acetylmuramoyl-L-alanine amidase</fullName>
        <ecNumber evidence="3">3.5.1.28</ecNumber>
    </recommendedName>
</protein>
<dbReference type="EMBL" id="CP036532">
    <property type="protein sequence ID" value="QBK32293.1"/>
    <property type="molecule type" value="Genomic_DNA"/>
</dbReference>
<keyword evidence="5" id="KW-0961">Cell wall biogenesis/degradation</keyword>
<dbReference type="Gene3D" id="3.40.80.10">
    <property type="entry name" value="Peptidoglycan recognition protein-like"/>
    <property type="match status" value="1"/>
</dbReference>
<comment type="similarity">
    <text evidence="2">Belongs to the N-acetylmuramoyl-L-alanine amidase 2 family.</text>
</comment>
<reference evidence="8 9" key="1">
    <citation type="journal article" date="2017" name="Int. J. Syst. Evol. Microbiol.">
        <title>Roseitalea porphyridii gen. nov., sp. nov., isolated from a red alga, and reclassification of Hoeflea suaedae Chung et al. 2013 as Pseudohoeflea suaedae gen. nov., comb. nov.</title>
        <authorList>
            <person name="Hyeon J.W."/>
            <person name="Jeong S.E."/>
            <person name="Baek K."/>
            <person name="Jeon C.O."/>
        </authorList>
    </citation>
    <scope>NUCLEOTIDE SEQUENCE [LARGE SCALE GENOMIC DNA]</scope>
    <source>
        <strain evidence="8 9">MA7-20</strain>
    </source>
</reference>
<evidence type="ECO:0000256" key="3">
    <source>
        <dbReference type="ARBA" id="ARBA00011901"/>
    </source>
</evidence>
<dbReference type="SUPFAM" id="SSF55846">
    <property type="entry name" value="N-acetylmuramoyl-L-alanine amidase-like"/>
    <property type="match status" value="1"/>
</dbReference>
<evidence type="ECO:0000256" key="4">
    <source>
        <dbReference type="ARBA" id="ARBA00022801"/>
    </source>
</evidence>
<evidence type="ECO:0000256" key="2">
    <source>
        <dbReference type="ARBA" id="ARBA00007553"/>
    </source>
</evidence>
<dbReference type="GO" id="GO:0009254">
    <property type="term" value="P:peptidoglycan turnover"/>
    <property type="evidence" value="ECO:0007669"/>
    <property type="project" value="TreeGrafter"/>
</dbReference>
<dbReference type="PANTHER" id="PTHR30417">
    <property type="entry name" value="N-ACETYLMURAMOYL-L-ALANINE AMIDASE AMID"/>
    <property type="match status" value="1"/>
</dbReference>
<dbReference type="PANTHER" id="PTHR30417:SF1">
    <property type="entry name" value="N-ACETYLMURAMOYL-L-ALANINE AMIDASE AMID"/>
    <property type="match status" value="1"/>
</dbReference>
<accession>A0A4P6V5V2</accession>
<evidence type="ECO:0000313" key="8">
    <source>
        <dbReference type="EMBL" id="QBK32293.1"/>
    </source>
</evidence>
<evidence type="ECO:0000256" key="5">
    <source>
        <dbReference type="ARBA" id="ARBA00023316"/>
    </source>
</evidence>
<dbReference type="GO" id="GO:0008745">
    <property type="term" value="F:N-acetylmuramoyl-L-alanine amidase activity"/>
    <property type="evidence" value="ECO:0007669"/>
    <property type="project" value="UniProtKB-EC"/>
</dbReference>
<dbReference type="Proteomes" id="UP000293719">
    <property type="component" value="Chromosome"/>
</dbReference>
<dbReference type="OrthoDB" id="9794842at2"/>
<dbReference type="CDD" id="cd06583">
    <property type="entry name" value="PGRP"/>
    <property type="match status" value="1"/>
</dbReference>
<dbReference type="InterPro" id="IPR002502">
    <property type="entry name" value="Amidase_domain"/>
</dbReference>
<dbReference type="GO" id="GO:0009253">
    <property type="term" value="P:peptidoglycan catabolic process"/>
    <property type="evidence" value="ECO:0007669"/>
    <property type="project" value="InterPro"/>
</dbReference>
<feature type="region of interest" description="Disordered" evidence="6">
    <location>
        <begin position="1"/>
        <end position="24"/>
    </location>
</feature>
<organism evidence="8 9">
    <name type="scientific">Roseitalea porphyridii</name>
    <dbReference type="NCBI Taxonomy" id="1852022"/>
    <lineage>
        <taxon>Bacteria</taxon>
        <taxon>Pseudomonadati</taxon>
        <taxon>Pseudomonadota</taxon>
        <taxon>Alphaproteobacteria</taxon>
        <taxon>Hyphomicrobiales</taxon>
        <taxon>Ahrensiaceae</taxon>
        <taxon>Roseitalea</taxon>
    </lineage>
</organism>
<dbReference type="EC" id="3.5.1.28" evidence="3"/>
<dbReference type="GO" id="GO:0019867">
    <property type="term" value="C:outer membrane"/>
    <property type="evidence" value="ECO:0007669"/>
    <property type="project" value="TreeGrafter"/>
</dbReference>
<dbReference type="GO" id="GO:0071555">
    <property type="term" value="P:cell wall organization"/>
    <property type="evidence" value="ECO:0007669"/>
    <property type="project" value="UniProtKB-KW"/>
</dbReference>
<evidence type="ECO:0000256" key="1">
    <source>
        <dbReference type="ARBA" id="ARBA00001561"/>
    </source>
</evidence>
<dbReference type="InterPro" id="IPR051206">
    <property type="entry name" value="NAMLAA_amidase_2"/>
</dbReference>
<feature type="domain" description="N-acetylmuramoyl-L-alanine amidase" evidence="7">
    <location>
        <begin position="16"/>
        <end position="153"/>
    </location>
</feature>
<dbReference type="SUPFAM" id="SSF47090">
    <property type="entry name" value="PGBD-like"/>
    <property type="match status" value="1"/>
</dbReference>
<dbReference type="InterPro" id="IPR036365">
    <property type="entry name" value="PGBD-like_sf"/>
</dbReference>
<gene>
    <name evidence="8" type="ORF">E0E05_06835</name>
</gene>
<name>A0A4P6V5V2_9HYPH</name>
<dbReference type="Gene3D" id="1.10.101.10">
    <property type="entry name" value="PGBD-like superfamily/PGBD"/>
    <property type="match status" value="1"/>
</dbReference>
<dbReference type="Pfam" id="PF01471">
    <property type="entry name" value="PG_binding_1"/>
    <property type="match status" value="1"/>
</dbReference>
<dbReference type="InterPro" id="IPR036505">
    <property type="entry name" value="Amidase/PGRP_sf"/>
</dbReference>
<proteinExistence type="inferred from homology"/>
<dbReference type="KEGG" id="rpod:E0E05_06835"/>
<dbReference type="InterPro" id="IPR036366">
    <property type="entry name" value="PGBDSf"/>
</dbReference>
<sequence length="253" mass="27038">MAPFDAEIDGATVRPSPNFGERRTDDAPHLIVLHYTGMATGPAAEDWLCAPESEVSSHYLVHEDGGIVQMVPEEKRAWHAGRSFWRGIADVNSASVGIEIANGGHAFGLPDYPEPQIAAVVTLVAAIMARHGIGAHDVIAHSDVAPGRKQDPGERFPWGRLAEAGAAIHAAPVPVGGGRFFAPGDVGEPVAALQSMLGLYGFDTDPDGVFGEKTRIQIEAFQRRHRPARVDGIADMSTIETLNRVLRLYPSLG</sequence>
<evidence type="ECO:0000259" key="7">
    <source>
        <dbReference type="SMART" id="SM00644"/>
    </source>
</evidence>